<evidence type="ECO:0000256" key="3">
    <source>
        <dbReference type="ARBA" id="ARBA00022723"/>
    </source>
</evidence>
<dbReference type="InterPro" id="IPR012312">
    <property type="entry name" value="Hemerythrin-like"/>
</dbReference>
<dbReference type="PANTHER" id="PTHR36438">
    <property type="entry name" value="IRON-SULFUR CLUSTER REPAIR PROTEIN YTFE"/>
    <property type="match status" value="1"/>
</dbReference>
<dbReference type="NCBIfam" id="TIGR03652">
    <property type="entry name" value="FeS_repair_RIC"/>
    <property type="match status" value="1"/>
</dbReference>
<evidence type="ECO:0000313" key="7">
    <source>
        <dbReference type="Proteomes" id="UP001057498"/>
    </source>
</evidence>
<dbReference type="EMBL" id="AP025730">
    <property type="protein sequence ID" value="BDI07644.1"/>
    <property type="molecule type" value="Genomic_DNA"/>
</dbReference>
<dbReference type="PANTHER" id="PTHR36438:SF1">
    <property type="entry name" value="IRON-SULFUR CLUSTER REPAIR PROTEIN YTFE"/>
    <property type="match status" value="1"/>
</dbReference>
<gene>
    <name evidence="6" type="primary">ytfE</name>
    <name evidence="6" type="ORF">CATMQ487_46140</name>
</gene>
<evidence type="ECO:0000256" key="2">
    <source>
        <dbReference type="ARBA" id="ARBA00022490"/>
    </source>
</evidence>
<keyword evidence="2" id="KW-0963">Cytoplasm</keyword>
<accession>A0ABN6PR21</accession>
<name>A0ABN6PR21_9BURK</name>
<keyword evidence="7" id="KW-1185">Reference proteome</keyword>
<protein>
    <submittedName>
        <fullName evidence="6">Iron-sulfur cluster repair protein YtfE</fullName>
    </submittedName>
</protein>
<keyword evidence="3" id="KW-0479">Metal-binding</keyword>
<feature type="domain" description="Hemerythrin-like" evidence="5">
    <location>
        <begin position="91"/>
        <end position="228"/>
    </location>
</feature>
<sequence length="255" mass="27579">MPGPFTLENPPMSELLLDRPLGDLASAIPGATAVFHRHHLDFCCGGRQSLRAAAAGRGEDPAAVAAELAELQRQPAAGERDWRQARAGELIDHILVRFHERHRAQLPELIRLANKVETVHADSADCPRGLTNHLEAMQQDLLNHMLKEEQILFPLLRHGSAAFVPGPIAMMRDEHDLHGAALARMVELAGGLTPPEGACTTWRALIAGLQVLREDLMQHIHLENNVLFEGQTVEVASAVPARQSGCCGSCGGGRG</sequence>
<keyword evidence="4" id="KW-0408">Iron</keyword>
<evidence type="ECO:0000259" key="5">
    <source>
        <dbReference type="Pfam" id="PF01814"/>
    </source>
</evidence>
<dbReference type="NCBIfam" id="NF008221">
    <property type="entry name" value="PRK10992.1"/>
    <property type="match status" value="1"/>
</dbReference>
<evidence type="ECO:0000256" key="1">
    <source>
        <dbReference type="ARBA" id="ARBA00004496"/>
    </source>
</evidence>
<reference evidence="6" key="1">
    <citation type="submission" date="2022-04" db="EMBL/GenBank/DDBJ databases">
        <title>Whole genome sequence of Sphaerotilus sp. FB-5.</title>
        <authorList>
            <person name="Takeda M."/>
            <person name="Narihara S."/>
            <person name="Akimoto M."/>
            <person name="Akimoto R."/>
            <person name="Nishiyashiki S."/>
            <person name="Murakami T."/>
        </authorList>
    </citation>
    <scope>NUCLEOTIDE SEQUENCE</scope>
    <source>
        <strain evidence="6">FB-5</strain>
    </source>
</reference>
<dbReference type="Pfam" id="PF01814">
    <property type="entry name" value="Hemerythrin"/>
    <property type="match status" value="1"/>
</dbReference>
<evidence type="ECO:0000256" key="4">
    <source>
        <dbReference type="ARBA" id="ARBA00023004"/>
    </source>
</evidence>
<comment type="subcellular location">
    <subcellularLocation>
        <location evidence="1">Cytoplasm</location>
    </subcellularLocation>
</comment>
<evidence type="ECO:0000313" key="6">
    <source>
        <dbReference type="EMBL" id="BDI07644.1"/>
    </source>
</evidence>
<organism evidence="6 7">
    <name type="scientific">Sphaerotilus microaerophilus</name>
    <dbReference type="NCBI Taxonomy" id="2914710"/>
    <lineage>
        <taxon>Bacteria</taxon>
        <taxon>Pseudomonadati</taxon>
        <taxon>Pseudomonadota</taxon>
        <taxon>Betaproteobacteria</taxon>
        <taxon>Burkholderiales</taxon>
        <taxon>Sphaerotilaceae</taxon>
        <taxon>Sphaerotilus</taxon>
    </lineage>
</organism>
<dbReference type="Pfam" id="PF04405">
    <property type="entry name" value="ScdA_N"/>
    <property type="match status" value="1"/>
</dbReference>
<proteinExistence type="predicted"/>
<dbReference type="Proteomes" id="UP001057498">
    <property type="component" value="Chromosome"/>
</dbReference>
<dbReference type="InterPro" id="IPR019903">
    <property type="entry name" value="RIC_family"/>
</dbReference>
<dbReference type="Gene3D" id="1.20.120.520">
    <property type="entry name" value="nmb1532 protein domain like"/>
    <property type="match status" value="1"/>
</dbReference>